<name>I4EH06_9BACT</name>
<dbReference type="AlphaFoldDB" id="I4EH06"/>
<keyword evidence="1" id="KW-0812">Transmembrane</keyword>
<proteinExistence type="predicted"/>
<organism evidence="2 3">
    <name type="scientific">Nitrolancea hollandica Lb</name>
    <dbReference type="NCBI Taxonomy" id="1129897"/>
    <lineage>
        <taxon>Bacteria</taxon>
        <taxon>Pseudomonadati</taxon>
        <taxon>Thermomicrobiota</taxon>
        <taxon>Thermomicrobia</taxon>
        <taxon>Sphaerobacterales</taxon>
        <taxon>Sphaerobacterineae</taxon>
        <taxon>Sphaerobacteraceae</taxon>
        <taxon>Nitrolancea</taxon>
    </lineage>
</organism>
<sequence>MDVTALAFVALMLLILVFFAWWGETHQPGLPG</sequence>
<evidence type="ECO:0000256" key="1">
    <source>
        <dbReference type="SAM" id="Phobius"/>
    </source>
</evidence>
<dbReference type="EMBL" id="CAGS01000215">
    <property type="protein sequence ID" value="CCF83968.1"/>
    <property type="molecule type" value="Genomic_DNA"/>
</dbReference>
<keyword evidence="1" id="KW-1133">Transmembrane helix</keyword>
<feature type="transmembrane region" description="Helical" evidence="1">
    <location>
        <begin position="6"/>
        <end position="23"/>
    </location>
</feature>
<keyword evidence="1" id="KW-0472">Membrane</keyword>
<dbReference type="Proteomes" id="UP000004221">
    <property type="component" value="Unassembled WGS sequence"/>
</dbReference>
<accession>I4EH06</accession>
<protein>
    <submittedName>
        <fullName evidence="2">Uncharacterized protein</fullName>
    </submittedName>
</protein>
<evidence type="ECO:0000313" key="3">
    <source>
        <dbReference type="Proteomes" id="UP000004221"/>
    </source>
</evidence>
<gene>
    <name evidence="2" type="ORF">NITHO_2920010</name>
</gene>
<comment type="caution">
    <text evidence="2">The sequence shown here is derived from an EMBL/GenBank/DDBJ whole genome shotgun (WGS) entry which is preliminary data.</text>
</comment>
<reference evidence="2 3" key="1">
    <citation type="journal article" date="2012" name="ISME J.">
        <title>Nitrification expanded: discovery, physiology and genomics of a nitrite-oxidizing bacterium from the phylum Chloroflexi.</title>
        <authorList>
            <person name="Sorokin D.Y."/>
            <person name="Lucker S."/>
            <person name="Vejmelkova D."/>
            <person name="Kostrikina N.A."/>
            <person name="Kleerebezem R."/>
            <person name="Rijpstra W.I."/>
            <person name="Damste J.S."/>
            <person name="Le Paslier D."/>
            <person name="Muyzer G."/>
            <person name="Wagner M."/>
            <person name="van Loosdrecht M.C."/>
            <person name="Daims H."/>
        </authorList>
    </citation>
    <scope>NUCLEOTIDE SEQUENCE [LARGE SCALE GENOMIC DNA]</scope>
    <source>
        <strain evidence="3">none</strain>
    </source>
</reference>
<keyword evidence="3" id="KW-1185">Reference proteome</keyword>
<evidence type="ECO:0000313" key="2">
    <source>
        <dbReference type="EMBL" id="CCF83968.1"/>
    </source>
</evidence>